<gene>
    <name evidence="2" type="ORF">ALAG00032_LOCUS4448</name>
</gene>
<name>A0A7S3JSQ4_9STRA</name>
<feature type="region of interest" description="Disordered" evidence="1">
    <location>
        <begin position="1"/>
        <end position="55"/>
    </location>
</feature>
<feature type="compositionally biased region" description="Low complexity" evidence="1">
    <location>
        <begin position="76"/>
        <end position="97"/>
    </location>
</feature>
<evidence type="ECO:0000313" key="2">
    <source>
        <dbReference type="EMBL" id="CAE0363707.1"/>
    </source>
</evidence>
<proteinExistence type="predicted"/>
<sequence length="185" mass="20115">MATQTMIYQQTRSRPMPIKNGSPGIGPVKSPATWHSSTKNVLGGCPPPAPKMGSMEVPSRLATTIPSLQLPAPVQSPQSSSFLSVSSSMERVSLSKSNRGGTNDNPKSVLSVLESMEFQRQFRLPSGSVSNHSNDIDAEDIVRYQQGRSGVSNLLFNQNRSSKFYNNGTIQRIPSLDEEVFTLDS</sequence>
<dbReference type="AlphaFoldDB" id="A0A7S3JSQ4"/>
<dbReference type="EMBL" id="HBIJ01006326">
    <property type="protein sequence ID" value="CAE0363707.1"/>
    <property type="molecule type" value="Transcribed_RNA"/>
</dbReference>
<protein>
    <submittedName>
        <fullName evidence="2">Uncharacterized protein</fullName>
    </submittedName>
</protein>
<feature type="compositionally biased region" description="Polar residues" evidence="1">
    <location>
        <begin position="1"/>
        <end position="13"/>
    </location>
</feature>
<evidence type="ECO:0000256" key="1">
    <source>
        <dbReference type="SAM" id="MobiDB-lite"/>
    </source>
</evidence>
<reference evidence="2" key="1">
    <citation type="submission" date="2021-01" db="EMBL/GenBank/DDBJ databases">
        <authorList>
            <person name="Corre E."/>
            <person name="Pelletier E."/>
            <person name="Niang G."/>
            <person name="Scheremetjew M."/>
            <person name="Finn R."/>
            <person name="Kale V."/>
            <person name="Holt S."/>
            <person name="Cochrane G."/>
            <person name="Meng A."/>
            <person name="Brown T."/>
            <person name="Cohen L."/>
        </authorList>
    </citation>
    <scope>NUCLEOTIDE SEQUENCE</scope>
    <source>
        <strain evidence="2">CCMP1510</strain>
    </source>
</reference>
<feature type="region of interest" description="Disordered" evidence="1">
    <location>
        <begin position="71"/>
        <end position="105"/>
    </location>
</feature>
<accession>A0A7S3JSQ4</accession>
<organism evidence="2">
    <name type="scientific">Aureoumbra lagunensis</name>
    <dbReference type="NCBI Taxonomy" id="44058"/>
    <lineage>
        <taxon>Eukaryota</taxon>
        <taxon>Sar</taxon>
        <taxon>Stramenopiles</taxon>
        <taxon>Ochrophyta</taxon>
        <taxon>Pelagophyceae</taxon>
        <taxon>Pelagomonadales</taxon>
        <taxon>Aureoumbra</taxon>
    </lineage>
</organism>